<dbReference type="InterPro" id="IPR038765">
    <property type="entry name" value="Papain-like_cys_pep_sf"/>
</dbReference>
<accession>A0ABN8NYU8</accession>
<evidence type="ECO:0000313" key="2">
    <source>
        <dbReference type="EMBL" id="CAH3125728.1"/>
    </source>
</evidence>
<dbReference type="Gene3D" id="3.90.70.10">
    <property type="entry name" value="Cysteine proteinases"/>
    <property type="match status" value="1"/>
</dbReference>
<keyword evidence="3" id="KW-1185">Reference proteome</keyword>
<protein>
    <recommendedName>
        <fullName evidence="4">Peptidase C1A papain C-terminal domain-containing protein</fullName>
    </recommendedName>
</protein>
<gene>
    <name evidence="2" type="ORF">PLOB_00031984</name>
</gene>
<evidence type="ECO:0008006" key="4">
    <source>
        <dbReference type="Google" id="ProtNLM"/>
    </source>
</evidence>
<feature type="signal peptide" evidence="1">
    <location>
        <begin position="1"/>
        <end position="22"/>
    </location>
</feature>
<sequence>MLGGIAVIARIPLLATVGLGLALKFGPRAGKKVYSSVMTRYYKGATVDDVTEVVEKVKGHLLINVNEESIFRVQDASDVVRGCLKKLFRTSSRELLQMVEPYIYGRTPFYQSIEKAIKLFQFNHPDNWQEISEVAGNVICCQDAFSDFLASLDLDLYINQEVMGYEAKMRQKGPTSSANAAATVLYLSMRRILGREGGYPNFYKLREEIIKRFHWSTGFHTLQVLQEMCEKYRLHCKQVDLEGAMKAVISSRPVVASVRLTELEWKRFSNFFRRNPKGVLTKKEIDITVRLPNAPTIGLAVVLTSFDSKCLHLLNSWGETWGDMGYFRVQNPDVLALEFIDVYWTKEDLTEVEKIRYEERGSDIAKILKSSCVGISDKIEVATIDLDENTILDIKATMKKFDHFGQG</sequence>
<name>A0ABN8NYU8_9CNID</name>
<evidence type="ECO:0000256" key="1">
    <source>
        <dbReference type="SAM" id="SignalP"/>
    </source>
</evidence>
<organism evidence="2 3">
    <name type="scientific">Porites lobata</name>
    <dbReference type="NCBI Taxonomy" id="104759"/>
    <lineage>
        <taxon>Eukaryota</taxon>
        <taxon>Metazoa</taxon>
        <taxon>Cnidaria</taxon>
        <taxon>Anthozoa</taxon>
        <taxon>Hexacorallia</taxon>
        <taxon>Scleractinia</taxon>
        <taxon>Fungiina</taxon>
        <taxon>Poritidae</taxon>
        <taxon>Porites</taxon>
    </lineage>
</organism>
<dbReference type="EMBL" id="CALNXK010000041">
    <property type="protein sequence ID" value="CAH3125728.1"/>
    <property type="molecule type" value="Genomic_DNA"/>
</dbReference>
<comment type="caution">
    <text evidence="2">The sequence shown here is derived from an EMBL/GenBank/DDBJ whole genome shotgun (WGS) entry which is preliminary data.</text>
</comment>
<feature type="chain" id="PRO_5047042016" description="Peptidase C1A papain C-terminal domain-containing protein" evidence="1">
    <location>
        <begin position="23"/>
        <end position="407"/>
    </location>
</feature>
<dbReference type="Proteomes" id="UP001159405">
    <property type="component" value="Unassembled WGS sequence"/>
</dbReference>
<reference evidence="2 3" key="1">
    <citation type="submission" date="2022-05" db="EMBL/GenBank/DDBJ databases">
        <authorList>
            <consortium name="Genoscope - CEA"/>
            <person name="William W."/>
        </authorList>
    </citation>
    <scope>NUCLEOTIDE SEQUENCE [LARGE SCALE GENOMIC DNA]</scope>
</reference>
<keyword evidence="1" id="KW-0732">Signal</keyword>
<dbReference type="SUPFAM" id="SSF54001">
    <property type="entry name" value="Cysteine proteinases"/>
    <property type="match status" value="1"/>
</dbReference>
<evidence type="ECO:0000313" key="3">
    <source>
        <dbReference type="Proteomes" id="UP001159405"/>
    </source>
</evidence>
<proteinExistence type="predicted"/>